<dbReference type="SMART" id="SM00198">
    <property type="entry name" value="SCP"/>
    <property type="match status" value="1"/>
</dbReference>
<dbReference type="InterPro" id="IPR018244">
    <property type="entry name" value="Allrgn_V5/Tpx1_CS"/>
</dbReference>
<protein>
    <recommendedName>
        <fullName evidence="4">SCP domain-containing protein</fullName>
    </recommendedName>
</protein>
<feature type="chain" id="PRO_5023833528" description="SCP domain-containing protein" evidence="3">
    <location>
        <begin position="26"/>
        <end position="207"/>
    </location>
</feature>
<evidence type="ECO:0000256" key="2">
    <source>
        <dbReference type="ARBA" id="ARBA00023265"/>
    </source>
</evidence>
<dbReference type="GO" id="GO:0005576">
    <property type="term" value="C:extracellular region"/>
    <property type="evidence" value="ECO:0007669"/>
    <property type="project" value="InterPro"/>
</dbReference>
<evidence type="ECO:0000259" key="4">
    <source>
        <dbReference type="SMART" id="SM00198"/>
    </source>
</evidence>
<organism evidence="5">
    <name type="scientific">Nymphaea colorata</name>
    <name type="common">pocket water lily</name>
    <dbReference type="NCBI Taxonomy" id="210225"/>
    <lineage>
        <taxon>Eukaryota</taxon>
        <taxon>Viridiplantae</taxon>
        <taxon>Streptophyta</taxon>
        <taxon>Embryophyta</taxon>
        <taxon>Tracheophyta</taxon>
        <taxon>Spermatophyta</taxon>
        <taxon>Magnoliopsida</taxon>
        <taxon>Nymphaeales</taxon>
        <taxon>Nymphaeaceae</taxon>
        <taxon>Nymphaea</taxon>
    </lineage>
</organism>
<proteinExistence type="predicted"/>
<keyword evidence="2" id="KW-0568">Pathogenesis-related protein</keyword>
<evidence type="ECO:0000256" key="1">
    <source>
        <dbReference type="ARBA" id="ARBA00003143"/>
    </source>
</evidence>
<evidence type="ECO:0000256" key="3">
    <source>
        <dbReference type="SAM" id="SignalP"/>
    </source>
</evidence>
<dbReference type="CDD" id="cd05381">
    <property type="entry name" value="CAP_PR-1"/>
    <property type="match status" value="1"/>
</dbReference>
<name>A0A5K1G5M2_9MAGN</name>
<dbReference type="InterPro" id="IPR001283">
    <property type="entry name" value="CRISP-related"/>
</dbReference>
<keyword evidence="3" id="KW-0732">Signal</keyword>
<keyword evidence="2" id="KW-0611">Plant defense</keyword>
<accession>A0A5K1G5M2</accession>
<dbReference type="FunFam" id="3.40.33.10:FF:000004">
    <property type="entry name" value="CAP, cysteine-rich secretory protein, antigen 5"/>
    <property type="match status" value="1"/>
</dbReference>
<dbReference type="InterPro" id="IPR035940">
    <property type="entry name" value="CAP_sf"/>
</dbReference>
<reference evidence="5" key="1">
    <citation type="submission" date="2019-09" db="EMBL/GenBank/DDBJ databases">
        <authorList>
            <person name="Zhang L."/>
        </authorList>
    </citation>
    <scope>NUCLEOTIDE SEQUENCE</scope>
</reference>
<dbReference type="PANTHER" id="PTHR10334">
    <property type="entry name" value="CYSTEINE-RICH SECRETORY PROTEIN-RELATED"/>
    <property type="match status" value="1"/>
</dbReference>
<feature type="signal peptide" evidence="3">
    <location>
        <begin position="1"/>
        <end position="25"/>
    </location>
</feature>
<gene>
    <name evidence="5" type="ORF">NYM_LOCUS26639</name>
</gene>
<dbReference type="InterPro" id="IPR014044">
    <property type="entry name" value="CAP_dom"/>
</dbReference>
<dbReference type="OrthoDB" id="337038at2759"/>
<comment type="function">
    <text evidence="1">Probably involved in the defense reaction of plants against pathogens.</text>
</comment>
<feature type="domain" description="SCP" evidence="4">
    <location>
        <begin position="70"/>
        <end position="202"/>
    </location>
</feature>
<sequence>MAERWAALLVVAVVHLCAHVLRVHGELGIGGEIQIGFPGIGGGFFGGSGGQGDDVQPPPPVDDGRRARMPSAREFLLHHNVVRAHLGEQPLRWSHDLARYARRVANHRRGDCALQHSLGPYGENLFTGSGNDWRPVDAVNMWLSEYQFYDPTTNTCWPDKMCGHYTQMVWRDTERLGCARAECDGGGVFIICSYDPPGNWLGEGPFE</sequence>
<dbReference type="Gene3D" id="3.40.33.10">
    <property type="entry name" value="CAP"/>
    <property type="match status" value="1"/>
</dbReference>
<dbReference type="Gramene" id="NC9G0112140.1">
    <property type="protein sequence ID" value="NC9G0112140.1:cds"/>
    <property type="gene ID" value="NC9G0112140"/>
</dbReference>
<dbReference type="PRINTS" id="PR00838">
    <property type="entry name" value="V5ALLERGEN"/>
</dbReference>
<dbReference type="PROSITE" id="PS01010">
    <property type="entry name" value="CRISP_2"/>
    <property type="match status" value="1"/>
</dbReference>
<dbReference type="AlphaFoldDB" id="A0A5K1G5M2"/>
<dbReference type="PROSITE" id="PS01009">
    <property type="entry name" value="CRISP_1"/>
    <property type="match status" value="1"/>
</dbReference>
<dbReference type="EMBL" id="LR721787">
    <property type="protein sequence ID" value="VVW71486.1"/>
    <property type="molecule type" value="Genomic_DNA"/>
</dbReference>
<dbReference type="SUPFAM" id="SSF55797">
    <property type="entry name" value="PR-1-like"/>
    <property type="match status" value="1"/>
</dbReference>
<dbReference type="OMA" id="AVQSWIV"/>
<evidence type="ECO:0000313" key="5">
    <source>
        <dbReference type="EMBL" id="VVW71486.1"/>
    </source>
</evidence>
<dbReference type="PRINTS" id="PR00837">
    <property type="entry name" value="V5TPXLIKE"/>
</dbReference>
<dbReference type="InterPro" id="IPR002413">
    <property type="entry name" value="V5_allergen-like"/>
</dbReference>
<dbReference type="Pfam" id="PF00188">
    <property type="entry name" value="CAP"/>
    <property type="match status" value="1"/>
</dbReference>